<dbReference type="Proteomes" id="UP001295444">
    <property type="component" value="Chromosome 09"/>
</dbReference>
<dbReference type="AlphaFoldDB" id="A0AAD1SZQ1"/>
<evidence type="ECO:0000313" key="3">
    <source>
        <dbReference type="Proteomes" id="UP001295444"/>
    </source>
</evidence>
<protein>
    <submittedName>
        <fullName evidence="2">Uncharacterized protein</fullName>
    </submittedName>
</protein>
<keyword evidence="1" id="KW-0472">Membrane</keyword>
<dbReference type="Gene3D" id="3.40.630.30">
    <property type="match status" value="1"/>
</dbReference>
<organism evidence="2 3">
    <name type="scientific">Pelobates cultripes</name>
    <name type="common">Western spadefoot toad</name>
    <dbReference type="NCBI Taxonomy" id="61616"/>
    <lineage>
        <taxon>Eukaryota</taxon>
        <taxon>Metazoa</taxon>
        <taxon>Chordata</taxon>
        <taxon>Craniata</taxon>
        <taxon>Vertebrata</taxon>
        <taxon>Euteleostomi</taxon>
        <taxon>Amphibia</taxon>
        <taxon>Batrachia</taxon>
        <taxon>Anura</taxon>
        <taxon>Pelobatoidea</taxon>
        <taxon>Pelobatidae</taxon>
        <taxon>Pelobates</taxon>
    </lineage>
</organism>
<name>A0AAD1SZQ1_PELCU</name>
<keyword evidence="1" id="KW-1133">Transmembrane helix</keyword>
<accession>A0AAD1SZQ1</accession>
<proteinExistence type="predicted"/>
<keyword evidence="3" id="KW-1185">Reference proteome</keyword>
<evidence type="ECO:0000256" key="1">
    <source>
        <dbReference type="SAM" id="Phobius"/>
    </source>
</evidence>
<evidence type="ECO:0000313" key="2">
    <source>
        <dbReference type="EMBL" id="CAH2314785.1"/>
    </source>
</evidence>
<feature type="transmembrane region" description="Helical" evidence="1">
    <location>
        <begin position="32"/>
        <end position="50"/>
    </location>
</feature>
<sequence>MYYYTYDPWVGKVLYLEDFYVMEPYRGKMNTNMFSTTLSILLMFLLNLCWKTTHFTQFLSFESRTGNRIRNAEEIMPGSSTAPLHLYAFPRHVAEQGLSRILQKKRCYRSLQRGRLAPVYIYRRQS</sequence>
<dbReference type="EMBL" id="OW240920">
    <property type="protein sequence ID" value="CAH2314785.1"/>
    <property type="molecule type" value="Genomic_DNA"/>
</dbReference>
<reference evidence="2" key="1">
    <citation type="submission" date="2022-03" db="EMBL/GenBank/DDBJ databases">
        <authorList>
            <person name="Alioto T."/>
            <person name="Alioto T."/>
            <person name="Gomez Garrido J."/>
        </authorList>
    </citation>
    <scope>NUCLEOTIDE SEQUENCE</scope>
</reference>
<keyword evidence="1" id="KW-0812">Transmembrane</keyword>
<gene>
    <name evidence="2" type="ORF">PECUL_23A016255</name>
</gene>